<dbReference type="AlphaFoldDB" id="A0A0L8I1L0"/>
<dbReference type="InterPro" id="IPR000488">
    <property type="entry name" value="Death_dom"/>
</dbReference>
<dbReference type="InterPro" id="IPR013083">
    <property type="entry name" value="Znf_RING/FYVE/PHD"/>
</dbReference>
<dbReference type="EMBL" id="KQ416768">
    <property type="protein sequence ID" value="KOF95311.1"/>
    <property type="molecule type" value="Genomic_DNA"/>
</dbReference>
<dbReference type="Pfam" id="PF00531">
    <property type="entry name" value="Death"/>
    <property type="match status" value="1"/>
</dbReference>
<dbReference type="SUPFAM" id="SSF47986">
    <property type="entry name" value="DEATH domain"/>
    <property type="match status" value="1"/>
</dbReference>
<organism evidence="2">
    <name type="scientific">Octopus bimaculoides</name>
    <name type="common">California two-spotted octopus</name>
    <dbReference type="NCBI Taxonomy" id="37653"/>
    <lineage>
        <taxon>Eukaryota</taxon>
        <taxon>Metazoa</taxon>
        <taxon>Spiralia</taxon>
        <taxon>Lophotrochozoa</taxon>
        <taxon>Mollusca</taxon>
        <taxon>Cephalopoda</taxon>
        <taxon>Coleoidea</taxon>
        <taxon>Octopodiformes</taxon>
        <taxon>Octopoda</taxon>
        <taxon>Incirrata</taxon>
        <taxon>Octopodidae</taxon>
        <taxon>Octopus</taxon>
    </lineage>
</organism>
<feature type="domain" description="Death" evidence="1">
    <location>
        <begin position="44"/>
        <end position="129"/>
    </location>
</feature>
<dbReference type="OrthoDB" id="10058437at2759"/>
<dbReference type="CDD" id="cd01670">
    <property type="entry name" value="Death"/>
    <property type="match status" value="1"/>
</dbReference>
<dbReference type="GO" id="GO:0007165">
    <property type="term" value="P:signal transduction"/>
    <property type="evidence" value="ECO:0007669"/>
    <property type="project" value="InterPro"/>
</dbReference>
<name>A0A0L8I1L0_OCTBM</name>
<dbReference type="Gene3D" id="3.30.40.10">
    <property type="entry name" value="Zinc/RING finger domain, C3HC4 (zinc finger)"/>
    <property type="match status" value="1"/>
</dbReference>
<sequence>MLCEVNEPCAHTVVCENCGKIQLKRCPKCKTRIESKMRAETPELEKLLQVVAQLLGSKWQQVGRNLGIRNVQLEIIKLDNPLNTKEQSFQMLYKWYASCDQERRTLETLREALEAAECFEALQCLPSEER</sequence>
<proteinExistence type="predicted"/>
<dbReference type="KEGG" id="obi:106867311"/>
<gene>
    <name evidence="2" type="ORF">OCBIM_22038841mg</name>
</gene>
<dbReference type="InterPro" id="IPR011029">
    <property type="entry name" value="DEATH-like_dom_sf"/>
</dbReference>
<dbReference type="SMART" id="SM00005">
    <property type="entry name" value="DEATH"/>
    <property type="match status" value="1"/>
</dbReference>
<evidence type="ECO:0000259" key="1">
    <source>
        <dbReference type="PROSITE" id="PS50017"/>
    </source>
</evidence>
<accession>A0A0L8I1L0</accession>
<dbReference type="PROSITE" id="PS50017">
    <property type="entry name" value="DEATH_DOMAIN"/>
    <property type="match status" value="1"/>
</dbReference>
<dbReference type="InterPro" id="IPR016729">
    <property type="entry name" value="FADD"/>
</dbReference>
<dbReference type="PANTHER" id="PTHR15077">
    <property type="entry name" value="FAS-ASSOCIATING DEATH DOMAIN-CONTAINING PROTEIN FADD"/>
    <property type="match status" value="1"/>
</dbReference>
<evidence type="ECO:0000313" key="2">
    <source>
        <dbReference type="EMBL" id="KOF95311.1"/>
    </source>
</evidence>
<dbReference type="Gene3D" id="1.10.533.10">
    <property type="entry name" value="Death Domain, Fas"/>
    <property type="match status" value="1"/>
</dbReference>
<protein>
    <recommendedName>
        <fullName evidence="1">Death domain-containing protein</fullName>
    </recommendedName>
</protein>
<reference evidence="2" key="1">
    <citation type="submission" date="2015-07" db="EMBL/GenBank/DDBJ databases">
        <title>MeaNS - Measles Nucleotide Surveillance Program.</title>
        <authorList>
            <person name="Tran T."/>
            <person name="Druce J."/>
        </authorList>
    </citation>
    <scope>NUCLEOTIDE SEQUENCE</scope>
    <source>
        <strain evidence="2">UCB-OBI-ISO-001</strain>
        <tissue evidence="2">Gonad</tissue>
    </source>
</reference>